<sequence length="363" mass="37292">MKRKTLFERKPSFVGGIIVGLLIAASLIIVIGAGVLNFSVGADGEIVLIEQAVNNQPDTGYVNIFAKVDGKVYSKDDTGKEYNLTAGAGVTPTSVLLPETTTPAPVADTGQIYTKPDNSLYFQDGAGTEHLVHGNAFSGLWYHDIAATILTISTQGVFTLLVDIFSQIEDEDDLGNAVGDASAGTITIGASGDGVYITRFDTSLTVVGGANKQVMMAVGTVLNTPLDITGATNTDPIVITSTGHGLVDGDMVIISGVTGNTAANGSFIVNTATADTFEAYSLTGASVAGNGAYDADTGNVDVKFSGAHLAHRIVSGSDLDGMGNGADMTLVTSDKIALYAVNLDGTQNLSIAQVTLTTVRVGD</sequence>
<keyword evidence="1" id="KW-1133">Transmembrane helix</keyword>
<evidence type="ECO:0000313" key="2">
    <source>
        <dbReference type="EMBL" id="KKN41643.1"/>
    </source>
</evidence>
<comment type="caution">
    <text evidence="2">The sequence shown here is derived from an EMBL/GenBank/DDBJ whole genome shotgun (WGS) entry which is preliminary data.</text>
</comment>
<organism evidence="2">
    <name type="scientific">marine sediment metagenome</name>
    <dbReference type="NCBI Taxonomy" id="412755"/>
    <lineage>
        <taxon>unclassified sequences</taxon>
        <taxon>metagenomes</taxon>
        <taxon>ecological metagenomes</taxon>
    </lineage>
</organism>
<proteinExistence type="predicted"/>
<protein>
    <submittedName>
        <fullName evidence="2">Uncharacterized protein</fullName>
    </submittedName>
</protein>
<gene>
    <name evidence="2" type="ORF">LCGC14_0721180</name>
</gene>
<keyword evidence="1" id="KW-0472">Membrane</keyword>
<accession>A0A0F9TJM5</accession>
<keyword evidence="1" id="KW-0812">Transmembrane</keyword>
<name>A0A0F9TJM5_9ZZZZ</name>
<dbReference type="Gene3D" id="2.40.30.180">
    <property type="entry name" value="Ubiquitin-activating enzyme E1, FCCH domain"/>
    <property type="match status" value="1"/>
</dbReference>
<feature type="transmembrane region" description="Helical" evidence="1">
    <location>
        <begin position="12"/>
        <end position="36"/>
    </location>
</feature>
<dbReference type="InterPro" id="IPR042302">
    <property type="entry name" value="E1_FCCH_sf"/>
</dbReference>
<dbReference type="EMBL" id="LAZR01001635">
    <property type="protein sequence ID" value="KKN41643.1"/>
    <property type="molecule type" value="Genomic_DNA"/>
</dbReference>
<reference evidence="2" key="1">
    <citation type="journal article" date="2015" name="Nature">
        <title>Complex archaea that bridge the gap between prokaryotes and eukaryotes.</title>
        <authorList>
            <person name="Spang A."/>
            <person name="Saw J.H."/>
            <person name="Jorgensen S.L."/>
            <person name="Zaremba-Niedzwiedzka K."/>
            <person name="Martijn J."/>
            <person name="Lind A.E."/>
            <person name="van Eijk R."/>
            <person name="Schleper C."/>
            <person name="Guy L."/>
            <person name="Ettema T.J."/>
        </authorList>
    </citation>
    <scope>NUCLEOTIDE SEQUENCE</scope>
</reference>
<dbReference type="AlphaFoldDB" id="A0A0F9TJM5"/>
<evidence type="ECO:0000256" key="1">
    <source>
        <dbReference type="SAM" id="Phobius"/>
    </source>
</evidence>